<dbReference type="InterPro" id="IPR030048">
    <property type="entry name" value="SurE"/>
</dbReference>
<accession>A0ABS1QPH2</accession>
<evidence type="ECO:0000313" key="10">
    <source>
        <dbReference type="Proteomes" id="UP000638570"/>
    </source>
</evidence>
<dbReference type="HAMAP" id="MF_00060">
    <property type="entry name" value="SurE"/>
    <property type="match status" value="1"/>
</dbReference>
<feature type="binding site" evidence="7">
    <location>
        <position position="9"/>
    </location>
    <ligand>
        <name>a divalent metal cation</name>
        <dbReference type="ChEBI" id="CHEBI:60240"/>
    </ligand>
</feature>
<sequence length="248" mass="26487">MKILVSNDDGVNALGIRTLSRVLAEFAEVVTVAPDRNRSGASHSLTLEVPLRADKLDDTGFYSVKGTPTDCVHWAVNSLLDPDPDMVVAGINHGANLGDDVLYSGTVAAATEGRHLGLPAVAVSLCGDRHFDTAAHYAALLVQGVLRAPLSANQILNVNIPDLPLAEIQGIKVTRLGNRHRSEAVLKEFDPRGRPIYWIGPPGAKQDAGEGTDFDAVERGFVSITPLTIDMTAYSQMAALASWIKEVE</sequence>
<comment type="caution">
    <text evidence="9">The sequence shown here is derived from an EMBL/GenBank/DDBJ whole genome shotgun (WGS) entry which is preliminary data.</text>
</comment>
<reference evidence="10" key="1">
    <citation type="submission" date="2021-01" db="EMBL/GenBank/DDBJ databases">
        <title>Genome public.</title>
        <authorList>
            <person name="Liu C."/>
            <person name="Sun Q."/>
        </authorList>
    </citation>
    <scope>NUCLEOTIDE SEQUENCE [LARGE SCALE GENOMIC DNA]</scope>
    <source>
        <strain evidence="10">CGMCC 1.18722</strain>
    </source>
</reference>
<evidence type="ECO:0000256" key="3">
    <source>
        <dbReference type="ARBA" id="ARBA00022490"/>
    </source>
</evidence>
<comment type="catalytic activity">
    <reaction evidence="1 7">
        <text>a ribonucleoside 5'-phosphate + H2O = a ribonucleoside + phosphate</text>
        <dbReference type="Rhea" id="RHEA:12484"/>
        <dbReference type="ChEBI" id="CHEBI:15377"/>
        <dbReference type="ChEBI" id="CHEBI:18254"/>
        <dbReference type="ChEBI" id="CHEBI:43474"/>
        <dbReference type="ChEBI" id="CHEBI:58043"/>
        <dbReference type="EC" id="3.1.3.5"/>
    </reaction>
</comment>
<gene>
    <name evidence="7 9" type="primary">surE</name>
    <name evidence="9" type="ORF">JKV55_04885</name>
</gene>
<dbReference type="Proteomes" id="UP000638570">
    <property type="component" value="Unassembled WGS sequence"/>
</dbReference>
<evidence type="ECO:0000256" key="1">
    <source>
        <dbReference type="ARBA" id="ARBA00000815"/>
    </source>
</evidence>
<dbReference type="Gene3D" id="3.40.1210.10">
    <property type="entry name" value="Survival protein SurE-like phosphatase/nucleotidase"/>
    <property type="match status" value="1"/>
</dbReference>
<comment type="similarity">
    <text evidence="2 7">Belongs to the SurE nucleotidase family.</text>
</comment>
<evidence type="ECO:0000313" key="9">
    <source>
        <dbReference type="EMBL" id="MBL1376671.1"/>
    </source>
</evidence>
<dbReference type="InterPro" id="IPR036523">
    <property type="entry name" value="SurE-like_sf"/>
</dbReference>
<feature type="binding site" evidence="7">
    <location>
        <position position="8"/>
    </location>
    <ligand>
        <name>a divalent metal cation</name>
        <dbReference type="ChEBI" id="CHEBI:60240"/>
    </ligand>
</feature>
<evidence type="ECO:0000256" key="5">
    <source>
        <dbReference type="ARBA" id="ARBA00022741"/>
    </source>
</evidence>
<dbReference type="PANTHER" id="PTHR30457:SF12">
    <property type="entry name" value="5'_3'-NUCLEOTIDASE SURE"/>
    <property type="match status" value="1"/>
</dbReference>
<evidence type="ECO:0000256" key="7">
    <source>
        <dbReference type="HAMAP-Rule" id="MF_00060"/>
    </source>
</evidence>
<comment type="function">
    <text evidence="7">Nucleotidase that shows phosphatase activity on nucleoside 5'-monophosphates.</text>
</comment>
<dbReference type="EMBL" id="JAERTZ010000012">
    <property type="protein sequence ID" value="MBL1376671.1"/>
    <property type="molecule type" value="Genomic_DNA"/>
</dbReference>
<dbReference type="SUPFAM" id="SSF64167">
    <property type="entry name" value="SurE-like"/>
    <property type="match status" value="1"/>
</dbReference>
<keyword evidence="6 7" id="KW-0378">Hydrolase</keyword>
<dbReference type="PANTHER" id="PTHR30457">
    <property type="entry name" value="5'-NUCLEOTIDASE SURE"/>
    <property type="match status" value="1"/>
</dbReference>
<evidence type="ECO:0000259" key="8">
    <source>
        <dbReference type="Pfam" id="PF01975"/>
    </source>
</evidence>
<organism evidence="9 10">
    <name type="scientific">Zobellella iuensis</name>
    <dbReference type="NCBI Taxonomy" id="2803811"/>
    <lineage>
        <taxon>Bacteria</taxon>
        <taxon>Pseudomonadati</taxon>
        <taxon>Pseudomonadota</taxon>
        <taxon>Gammaproteobacteria</taxon>
        <taxon>Aeromonadales</taxon>
        <taxon>Aeromonadaceae</taxon>
        <taxon>Zobellella</taxon>
    </lineage>
</organism>
<dbReference type="EC" id="3.1.3.5" evidence="7"/>
<feature type="domain" description="Survival protein SurE-like phosphatase/nucleotidase" evidence="8">
    <location>
        <begin position="3"/>
        <end position="182"/>
    </location>
</feature>
<dbReference type="InterPro" id="IPR002828">
    <property type="entry name" value="SurE-like_Pase/nucleotidase"/>
</dbReference>
<protein>
    <recommendedName>
        <fullName evidence="7">5'-nucleotidase SurE</fullName>
        <ecNumber evidence="7">3.1.3.5</ecNumber>
    </recommendedName>
    <alternativeName>
        <fullName evidence="7">Nucleoside 5'-monophosphate phosphohydrolase</fullName>
    </alternativeName>
</protein>
<evidence type="ECO:0000256" key="2">
    <source>
        <dbReference type="ARBA" id="ARBA00011062"/>
    </source>
</evidence>
<feature type="binding site" evidence="7">
    <location>
        <position position="39"/>
    </location>
    <ligand>
        <name>a divalent metal cation</name>
        <dbReference type="ChEBI" id="CHEBI:60240"/>
    </ligand>
</feature>
<dbReference type="NCBIfam" id="TIGR00087">
    <property type="entry name" value="surE"/>
    <property type="match status" value="1"/>
</dbReference>
<name>A0ABS1QPH2_9GAMM</name>
<dbReference type="RefSeq" id="WP_202082735.1">
    <property type="nucleotide sequence ID" value="NZ_JAERTZ010000012.1"/>
</dbReference>
<comment type="cofactor">
    <cofactor evidence="7">
        <name>a divalent metal cation</name>
        <dbReference type="ChEBI" id="CHEBI:60240"/>
    </cofactor>
    <text evidence="7">Binds 1 divalent metal cation per subunit.</text>
</comment>
<keyword evidence="10" id="KW-1185">Reference proteome</keyword>
<keyword evidence="3 7" id="KW-0963">Cytoplasm</keyword>
<feature type="binding site" evidence="7">
    <location>
        <position position="92"/>
    </location>
    <ligand>
        <name>a divalent metal cation</name>
        <dbReference type="ChEBI" id="CHEBI:60240"/>
    </ligand>
</feature>
<dbReference type="NCBIfam" id="NF001489">
    <property type="entry name" value="PRK00346.1-3"/>
    <property type="match status" value="1"/>
</dbReference>
<proteinExistence type="inferred from homology"/>
<keyword evidence="4 7" id="KW-0479">Metal-binding</keyword>
<evidence type="ECO:0000256" key="4">
    <source>
        <dbReference type="ARBA" id="ARBA00022723"/>
    </source>
</evidence>
<comment type="subcellular location">
    <subcellularLocation>
        <location evidence="7">Cytoplasm</location>
    </subcellularLocation>
</comment>
<evidence type="ECO:0000256" key="6">
    <source>
        <dbReference type="ARBA" id="ARBA00022801"/>
    </source>
</evidence>
<dbReference type="Pfam" id="PF01975">
    <property type="entry name" value="SurE"/>
    <property type="match status" value="1"/>
</dbReference>
<dbReference type="NCBIfam" id="NF001490">
    <property type="entry name" value="PRK00346.1-4"/>
    <property type="match status" value="1"/>
</dbReference>
<keyword evidence="5 7" id="KW-0547">Nucleotide-binding</keyword>